<dbReference type="InterPro" id="IPR005177">
    <property type="entry name" value="Kinase-pyrophosphorylase"/>
</dbReference>
<dbReference type="SUPFAM" id="SSF52540">
    <property type="entry name" value="P-loop containing nucleoside triphosphate hydrolases"/>
    <property type="match status" value="1"/>
</dbReference>
<sequence length="306" mass="33984">MAKWRGNPLWIRVPEECAASTEAFDLTRLEDTMTKHIDKLPVFILTGSTGLTGLHNVRMYLEQFSGLSATPRIFPMIATNEKIEEVALKAKTEGAILVHTFMRKDLAAHTNEVAAEHGVACIDLASGPISVIEKVTGLKSAETPGHVHYHGHAAVPEAIKFAFKYDDAQNARELKFAHIVLVGLSGAGKTEVSNRLALYGLWVANVPIVLNQEPPAELSVVDPRRAYVLEVSPNQLEARRRQRAQAGIHADLENEYFDLQAIRREAARLQRLANEKKWKLIRAGGKTPQQIIAMVIEKYQVDFPLS</sequence>
<dbReference type="STRING" id="1798513.A3A40_00950"/>
<evidence type="ECO:0000313" key="6">
    <source>
        <dbReference type="Proteomes" id="UP000178427"/>
    </source>
</evidence>
<dbReference type="Proteomes" id="UP000178427">
    <property type="component" value="Unassembled WGS sequence"/>
</dbReference>
<evidence type="ECO:0000256" key="3">
    <source>
        <dbReference type="ARBA" id="ARBA00022741"/>
    </source>
</evidence>
<dbReference type="Pfam" id="PF03618">
    <property type="entry name" value="Kinase-PPPase"/>
    <property type="match status" value="1"/>
</dbReference>
<accession>A0A1F6EJ37</accession>
<gene>
    <name evidence="5" type="ORF">A3A40_00950</name>
</gene>
<proteinExistence type="predicted"/>
<dbReference type="EMBL" id="MFMA01000047">
    <property type="protein sequence ID" value="OGG73653.1"/>
    <property type="molecule type" value="Genomic_DNA"/>
</dbReference>
<dbReference type="GO" id="GO:0004674">
    <property type="term" value="F:protein serine/threonine kinase activity"/>
    <property type="evidence" value="ECO:0007669"/>
    <property type="project" value="UniProtKB-KW"/>
</dbReference>
<evidence type="ECO:0000256" key="2">
    <source>
        <dbReference type="ARBA" id="ARBA00022679"/>
    </source>
</evidence>
<dbReference type="PANTHER" id="PTHR31756">
    <property type="entry name" value="PYRUVATE, PHOSPHATE DIKINASE REGULATORY PROTEIN 1, CHLOROPLASTIC"/>
    <property type="match status" value="1"/>
</dbReference>
<protein>
    <submittedName>
        <fullName evidence="5">Uncharacterized protein</fullName>
    </submittedName>
</protein>
<comment type="caution">
    <text evidence="5">The sequence shown here is derived from an EMBL/GenBank/DDBJ whole genome shotgun (WGS) entry which is preliminary data.</text>
</comment>
<evidence type="ECO:0000256" key="4">
    <source>
        <dbReference type="ARBA" id="ARBA00022777"/>
    </source>
</evidence>
<keyword evidence="4" id="KW-0418">Kinase</keyword>
<keyword evidence="2" id="KW-0808">Transferase</keyword>
<name>A0A1F6EJ37_9BACT</name>
<evidence type="ECO:0000313" key="5">
    <source>
        <dbReference type="EMBL" id="OGG73653.1"/>
    </source>
</evidence>
<organism evidence="5 6">
    <name type="scientific">Candidatus Kaiserbacteria bacterium RIFCSPLOWO2_01_FULL_54_20</name>
    <dbReference type="NCBI Taxonomy" id="1798513"/>
    <lineage>
        <taxon>Bacteria</taxon>
        <taxon>Candidatus Kaiseribacteriota</taxon>
    </lineage>
</organism>
<dbReference type="AlphaFoldDB" id="A0A1F6EJ37"/>
<reference evidence="5 6" key="1">
    <citation type="journal article" date="2016" name="Nat. Commun.">
        <title>Thousands of microbial genomes shed light on interconnected biogeochemical processes in an aquifer system.</title>
        <authorList>
            <person name="Anantharaman K."/>
            <person name="Brown C.T."/>
            <person name="Hug L.A."/>
            <person name="Sharon I."/>
            <person name="Castelle C.J."/>
            <person name="Probst A.J."/>
            <person name="Thomas B.C."/>
            <person name="Singh A."/>
            <person name="Wilkins M.J."/>
            <person name="Karaoz U."/>
            <person name="Brodie E.L."/>
            <person name="Williams K.H."/>
            <person name="Hubbard S.S."/>
            <person name="Banfield J.F."/>
        </authorList>
    </citation>
    <scope>NUCLEOTIDE SEQUENCE [LARGE SCALE GENOMIC DNA]</scope>
</reference>
<dbReference type="PANTHER" id="PTHR31756:SF3">
    <property type="entry name" value="PYRUVATE, PHOSPHATE DIKINASE REGULATORY PROTEIN 1, CHLOROPLASTIC"/>
    <property type="match status" value="1"/>
</dbReference>
<keyword evidence="3" id="KW-0547">Nucleotide-binding</keyword>
<keyword evidence="1" id="KW-0723">Serine/threonine-protein kinase</keyword>
<evidence type="ECO:0000256" key="1">
    <source>
        <dbReference type="ARBA" id="ARBA00022527"/>
    </source>
</evidence>
<dbReference type="GO" id="GO:0005524">
    <property type="term" value="F:ATP binding"/>
    <property type="evidence" value="ECO:0007669"/>
    <property type="project" value="InterPro"/>
</dbReference>
<dbReference type="InterPro" id="IPR027417">
    <property type="entry name" value="P-loop_NTPase"/>
</dbReference>